<keyword evidence="3" id="KW-1185">Reference proteome</keyword>
<feature type="compositionally biased region" description="Low complexity" evidence="1">
    <location>
        <begin position="180"/>
        <end position="195"/>
    </location>
</feature>
<protein>
    <submittedName>
        <fullName evidence="2">Uncharacterized protein</fullName>
    </submittedName>
</protein>
<gene>
    <name evidence="2" type="ORF">O0I10_000404</name>
</gene>
<evidence type="ECO:0000313" key="2">
    <source>
        <dbReference type="EMBL" id="KAJ8664125.1"/>
    </source>
</evidence>
<feature type="compositionally biased region" description="Low complexity" evidence="1">
    <location>
        <begin position="143"/>
        <end position="171"/>
    </location>
</feature>
<proteinExistence type="predicted"/>
<accession>A0AAD8DJE7</accession>
<dbReference type="EMBL" id="JARTCD010000001">
    <property type="protein sequence ID" value="KAJ8664125.1"/>
    <property type="molecule type" value="Genomic_DNA"/>
</dbReference>
<sequence length="449" mass="48474">MAFAHFFALAPGVLIAALRHLALLLDGSFFLFLVIDSIKRDECRAALCSSLRPLISYVSFSYYLCFCFQRSYNFGRSSSSYLASATSPSSASVNTPSAPATTPTSSTSPDSASVHVPLDSVSHPDPVATTFASVNIPLVSATTPTSATSPISATASANTPSSDPATPATTPTKRKLDVTSLAESSTDSSSSCSSSATNTNKRICVQGDVLTTASKFVDPWDLLEGDERDTLGGIHATHKWKRGHKAIIASFDNRMTKDINNKATSIKVKFVNKKVLEVEGPKRKMDHALTFLQQLVTTKTPAAKHTNVTGRISCKEAPLQASLKVGLTCNRRAYFNASKPRQVLDVALEDTTSAAHTAIGIACTNMLQGSSGFHMETTPHITIINRKTPKAPTTKEDQDVQLINAISSFSIDHDYLGLLTITDIQVTRQVIDLKTKDLKHFPIWRMAFE</sequence>
<organism evidence="2 3">
    <name type="scientific">Lichtheimia ornata</name>
    <dbReference type="NCBI Taxonomy" id="688661"/>
    <lineage>
        <taxon>Eukaryota</taxon>
        <taxon>Fungi</taxon>
        <taxon>Fungi incertae sedis</taxon>
        <taxon>Mucoromycota</taxon>
        <taxon>Mucoromycotina</taxon>
        <taxon>Mucoromycetes</taxon>
        <taxon>Mucorales</taxon>
        <taxon>Lichtheimiaceae</taxon>
        <taxon>Lichtheimia</taxon>
    </lineage>
</organism>
<name>A0AAD8DJE7_9FUNG</name>
<dbReference type="RefSeq" id="XP_058349037.1">
    <property type="nucleotide sequence ID" value="XM_058480514.1"/>
</dbReference>
<feature type="region of interest" description="Disordered" evidence="1">
    <location>
        <begin position="88"/>
        <end position="119"/>
    </location>
</feature>
<dbReference type="Proteomes" id="UP001234581">
    <property type="component" value="Unassembled WGS sequence"/>
</dbReference>
<dbReference type="AlphaFoldDB" id="A0AAD8DJE7"/>
<evidence type="ECO:0000313" key="3">
    <source>
        <dbReference type="Proteomes" id="UP001234581"/>
    </source>
</evidence>
<dbReference type="GeneID" id="83207826"/>
<feature type="compositionally biased region" description="Low complexity" evidence="1">
    <location>
        <begin position="88"/>
        <end position="113"/>
    </location>
</feature>
<reference evidence="2 3" key="1">
    <citation type="submission" date="2023-03" db="EMBL/GenBank/DDBJ databases">
        <title>Genome sequence of Lichtheimia ornata CBS 291.66.</title>
        <authorList>
            <person name="Mohabir J.T."/>
            <person name="Shea T.P."/>
            <person name="Kurbessoian T."/>
            <person name="Berby B."/>
            <person name="Fontaine J."/>
            <person name="Livny J."/>
            <person name="Gnirke A."/>
            <person name="Stajich J.E."/>
            <person name="Cuomo C.A."/>
        </authorList>
    </citation>
    <scope>NUCLEOTIDE SEQUENCE [LARGE SCALE GENOMIC DNA]</scope>
    <source>
        <strain evidence="2">CBS 291.66</strain>
    </source>
</reference>
<feature type="region of interest" description="Disordered" evidence="1">
    <location>
        <begin position="143"/>
        <end position="198"/>
    </location>
</feature>
<evidence type="ECO:0000256" key="1">
    <source>
        <dbReference type="SAM" id="MobiDB-lite"/>
    </source>
</evidence>
<comment type="caution">
    <text evidence="2">The sequence shown here is derived from an EMBL/GenBank/DDBJ whole genome shotgun (WGS) entry which is preliminary data.</text>
</comment>